<evidence type="ECO:0000256" key="8">
    <source>
        <dbReference type="ARBA" id="ARBA00037387"/>
    </source>
</evidence>
<dbReference type="PANTHER" id="PTHR36203">
    <property type="entry name" value="ASCORBATE-SPECIFIC PTS SYSTEM EIIA COMPONENT"/>
    <property type="match status" value="1"/>
</dbReference>
<organism evidence="12 13">
    <name type="scientific">Candidatus Anaerobutyricum stercoris</name>
    <dbReference type="NCBI Taxonomy" id="2838457"/>
    <lineage>
        <taxon>Bacteria</taxon>
        <taxon>Bacillati</taxon>
        <taxon>Bacillota</taxon>
        <taxon>Clostridia</taxon>
        <taxon>Lachnospirales</taxon>
        <taxon>Lachnospiraceae</taxon>
        <taxon>Anaerobutyricum</taxon>
    </lineage>
</organism>
<dbReference type="SUPFAM" id="SSF55804">
    <property type="entry name" value="Phoshotransferase/anion transport protein"/>
    <property type="match status" value="1"/>
</dbReference>
<evidence type="ECO:0000313" key="12">
    <source>
        <dbReference type="EMBL" id="HIZ39200.1"/>
    </source>
</evidence>
<evidence type="ECO:0000313" key="13">
    <source>
        <dbReference type="Proteomes" id="UP000824049"/>
    </source>
</evidence>
<reference evidence="12" key="1">
    <citation type="journal article" date="2021" name="PeerJ">
        <title>Extensive microbial diversity within the chicken gut microbiome revealed by metagenomics and culture.</title>
        <authorList>
            <person name="Gilroy R."/>
            <person name="Ravi A."/>
            <person name="Getino M."/>
            <person name="Pursley I."/>
            <person name="Horton D.L."/>
            <person name="Alikhan N.F."/>
            <person name="Baker D."/>
            <person name="Gharbi K."/>
            <person name="Hall N."/>
            <person name="Watson M."/>
            <person name="Adriaenssens E.M."/>
            <person name="Foster-Nyarko E."/>
            <person name="Jarju S."/>
            <person name="Secka A."/>
            <person name="Antonio M."/>
            <person name="Oren A."/>
            <person name="Chaudhuri R.R."/>
            <person name="La Ragione R."/>
            <person name="Hildebrand F."/>
            <person name="Pallen M.J."/>
        </authorList>
    </citation>
    <scope>NUCLEOTIDE SEQUENCE</scope>
    <source>
        <strain evidence="12">CHK179-28034</strain>
    </source>
</reference>
<evidence type="ECO:0000256" key="5">
    <source>
        <dbReference type="ARBA" id="ARBA00022679"/>
    </source>
</evidence>
<evidence type="ECO:0000256" key="4">
    <source>
        <dbReference type="ARBA" id="ARBA00022553"/>
    </source>
</evidence>
<gene>
    <name evidence="12" type="ORF">H9968_04620</name>
</gene>
<evidence type="ECO:0000256" key="6">
    <source>
        <dbReference type="ARBA" id="ARBA00022683"/>
    </source>
</evidence>
<comment type="caution">
    <text evidence="12">The sequence shown here is derived from an EMBL/GenBank/DDBJ whole genome shotgun (WGS) entry which is preliminary data.</text>
</comment>
<feature type="domain" description="PTS EIIA type-2" evidence="11">
    <location>
        <begin position="4"/>
        <end position="147"/>
    </location>
</feature>
<keyword evidence="12" id="KW-0762">Sugar transport</keyword>
<keyword evidence="5" id="KW-0808">Transferase</keyword>
<proteinExistence type="predicted"/>
<name>A0A9D2J6T7_9FIRM</name>
<evidence type="ECO:0000259" key="11">
    <source>
        <dbReference type="PROSITE" id="PS51094"/>
    </source>
</evidence>
<evidence type="ECO:0000256" key="2">
    <source>
        <dbReference type="ARBA" id="ARBA00022448"/>
    </source>
</evidence>
<dbReference type="Gene3D" id="3.40.930.10">
    <property type="entry name" value="Mannitol-specific EII, Chain A"/>
    <property type="match status" value="1"/>
</dbReference>
<dbReference type="GO" id="GO:0005737">
    <property type="term" value="C:cytoplasm"/>
    <property type="evidence" value="ECO:0007669"/>
    <property type="project" value="UniProtKB-SubCell"/>
</dbReference>
<dbReference type="EMBL" id="DXBR01000046">
    <property type="protein sequence ID" value="HIZ39200.1"/>
    <property type="molecule type" value="Genomic_DNA"/>
</dbReference>
<keyword evidence="6" id="KW-0598">Phosphotransferase system</keyword>
<dbReference type="CDD" id="cd00211">
    <property type="entry name" value="PTS_IIA_fru"/>
    <property type="match status" value="1"/>
</dbReference>
<keyword evidence="7" id="KW-0418">Kinase</keyword>
<accession>A0A9D2J6T7</accession>
<dbReference type="InterPro" id="IPR002178">
    <property type="entry name" value="PTS_EIIA_type-2_dom"/>
</dbReference>
<comment type="subcellular location">
    <subcellularLocation>
        <location evidence="1">Cytoplasm</location>
    </subcellularLocation>
</comment>
<dbReference type="PROSITE" id="PS51094">
    <property type="entry name" value="PTS_EIIA_TYPE_2"/>
    <property type="match status" value="1"/>
</dbReference>
<protein>
    <recommendedName>
        <fullName evidence="9">Ascorbate-specific PTS system EIIA component</fullName>
    </recommendedName>
    <alternativeName>
        <fullName evidence="10">Ascorbate-specific phosphotransferase enzyme IIA component</fullName>
    </alternativeName>
</protein>
<dbReference type="Pfam" id="PF00359">
    <property type="entry name" value="PTS_EIIA_2"/>
    <property type="match status" value="1"/>
</dbReference>
<evidence type="ECO:0000256" key="7">
    <source>
        <dbReference type="ARBA" id="ARBA00022777"/>
    </source>
</evidence>
<evidence type="ECO:0000256" key="1">
    <source>
        <dbReference type="ARBA" id="ARBA00004496"/>
    </source>
</evidence>
<comment type="function">
    <text evidence="8">The phosphoenolpyruvate-dependent sugar phosphotransferase system (sugar PTS), a major carbohydrate active transport system, catalyzes the phosphorylation of incoming sugar substrates concomitantly with their translocation across the cell membrane. The enzyme II UlaABC PTS system is involved in ascorbate transport.</text>
</comment>
<dbReference type="InterPro" id="IPR051351">
    <property type="entry name" value="Ascorbate-PTS_EIIA_comp"/>
</dbReference>
<dbReference type="GO" id="GO:0016301">
    <property type="term" value="F:kinase activity"/>
    <property type="evidence" value="ECO:0007669"/>
    <property type="project" value="UniProtKB-KW"/>
</dbReference>
<dbReference type="PANTHER" id="PTHR36203:SF1">
    <property type="entry name" value="ASCORBATE-SPECIFIC PTS SYSTEM EIIA COMPONENT"/>
    <property type="match status" value="1"/>
</dbReference>
<reference evidence="12" key="2">
    <citation type="submission" date="2021-04" db="EMBL/GenBank/DDBJ databases">
        <authorList>
            <person name="Gilroy R."/>
        </authorList>
    </citation>
    <scope>NUCLEOTIDE SEQUENCE</scope>
    <source>
        <strain evidence="12">CHK179-28034</strain>
    </source>
</reference>
<sequence>MITDYLNKKTIRLKVEAHDREEAIREAAACLVEDKKIKQEYVEQMIDALHKFGPYIVVIPGIALAHAEAGETVLEECMSMITLKEPVVFGHESNDPVSIVFVIASNTRDKHLEVLMDMSKHLMKKEFIQLLNESEDVEDILQYFKKEEEKK</sequence>
<dbReference type="Proteomes" id="UP000824049">
    <property type="component" value="Unassembled WGS sequence"/>
</dbReference>
<keyword evidence="4" id="KW-0597">Phosphoprotein</keyword>
<dbReference type="InterPro" id="IPR016152">
    <property type="entry name" value="PTrfase/Anion_transptr"/>
</dbReference>
<dbReference type="GO" id="GO:0009401">
    <property type="term" value="P:phosphoenolpyruvate-dependent sugar phosphotransferase system"/>
    <property type="evidence" value="ECO:0007669"/>
    <property type="project" value="UniProtKB-KW"/>
</dbReference>
<dbReference type="AlphaFoldDB" id="A0A9D2J6T7"/>
<keyword evidence="3" id="KW-0963">Cytoplasm</keyword>
<evidence type="ECO:0000256" key="9">
    <source>
        <dbReference type="ARBA" id="ARBA00041175"/>
    </source>
</evidence>
<keyword evidence="2" id="KW-0813">Transport</keyword>
<evidence type="ECO:0000256" key="3">
    <source>
        <dbReference type="ARBA" id="ARBA00022490"/>
    </source>
</evidence>
<evidence type="ECO:0000256" key="10">
    <source>
        <dbReference type="ARBA" id="ARBA00042072"/>
    </source>
</evidence>